<protein>
    <recommendedName>
        <fullName evidence="7">Pentatricopeptide repeat-containing protein</fullName>
    </recommendedName>
</protein>
<feature type="repeat" description="PPR" evidence="3">
    <location>
        <begin position="44"/>
        <end position="78"/>
    </location>
</feature>
<feature type="transmembrane region" description="Helical" evidence="4">
    <location>
        <begin position="408"/>
        <end position="426"/>
    </location>
</feature>
<evidence type="ECO:0000256" key="4">
    <source>
        <dbReference type="SAM" id="Phobius"/>
    </source>
</evidence>
<feature type="transmembrane region" description="Helical" evidence="4">
    <location>
        <begin position="465"/>
        <end position="482"/>
    </location>
</feature>
<dbReference type="Gene3D" id="1.25.40.10">
    <property type="entry name" value="Tetratricopeptide repeat domain"/>
    <property type="match status" value="2"/>
</dbReference>
<dbReference type="Pfam" id="PF13041">
    <property type="entry name" value="PPR_2"/>
    <property type="match status" value="1"/>
</dbReference>
<keyword evidence="6" id="KW-1185">Reference proteome</keyword>
<sequence>MLRRGVKPSIVTYNLLIDYFCKGGDFSQAECVLNMMKEENIQPDVIIYNVIIDGYCKKGLLHKAFKWLDLMERGNCNPDTTTYNILIHGLIKRGYSKEARQIMDELVKRGLCPDKFTFASMIETNFKEGNFEDAYLIWCRMNENGRALQHRSHLQVVEVTEEQDVTVISARLHESRSDKGAINFLMPSSENKVILATIWSDSVLNLISSCRDMILHTSLQSYTLKIWPEEPDLIKTVEKRPREMMLRREFVNAVGYLNQILSEESHLKFIHWDFHKFAKSKSANVLAVLGVVASEALDLTGFYYSGKPAVVNVSEDAKPAEHPKPTLAPVPACKEDFTRMKLTSFDSLIEKTCSAIKNDLFPERYNSKVQTGSLAKESLKVDLAPKHHFLRMQIHLSEDFVLPSFSTFFRMTLLGVFAFFAEVLLARGFQLEKTCKVANIKFIEVFLMQIFGVRSQRVTSSLRRVVGSLLILVSFCSTIYWGPGDDVN</sequence>
<dbReference type="PANTHER" id="PTHR46128:SF356">
    <property type="entry name" value="PENTACOTRIPEPTIDE-REPEAT REGION OF PRORP DOMAIN-CONTAINING PROTEIN"/>
    <property type="match status" value="1"/>
</dbReference>
<feature type="repeat" description="PPR" evidence="3">
    <location>
        <begin position="79"/>
        <end position="113"/>
    </location>
</feature>
<comment type="caution">
    <text evidence="5">The sequence shown here is derived from an EMBL/GenBank/DDBJ whole genome shotgun (WGS) entry which is preliminary data.</text>
</comment>
<feature type="repeat" description="PPR" evidence="3">
    <location>
        <begin position="9"/>
        <end position="43"/>
    </location>
</feature>
<dbReference type="PROSITE" id="PS51375">
    <property type="entry name" value="PPR"/>
    <property type="match status" value="4"/>
</dbReference>
<accession>A0AAV7E673</accession>
<organism evidence="5 6">
    <name type="scientific">Aristolochia fimbriata</name>
    <name type="common">White veined hardy Dutchman's pipe vine</name>
    <dbReference type="NCBI Taxonomy" id="158543"/>
    <lineage>
        <taxon>Eukaryota</taxon>
        <taxon>Viridiplantae</taxon>
        <taxon>Streptophyta</taxon>
        <taxon>Embryophyta</taxon>
        <taxon>Tracheophyta</taxon>
        <taxon>Spermatophyta</taxon>
        <taxon>Magnoliopsida</taxon>
        <taxon>Magnoliidae</taxon>
        <taxon>Piperales</taxon>
        <taxon>Aristolochiaceae</taxon>
        <taxon>Aristolochia</taxon>
    </lineage>
</organism>
<keyword evidence="2" id="KW-0677">Repeat</keyword>
<feature type="repeat" description="PPR" evidence="3">
    <location>
        <begin position="114"/>
        <end position="148"/>
    </location>
</feature>
<dbReference type="Pfam" id="PF01535">
    <property type="entry name" value="PPR"/>
    <property type="match status" value="1"/>
</dbReference>
<dbReference type="PANTHER" id="PTHR46128">
    <property type="entry name" value="MITOCHONDRIAL GROUP I INTRON SPLICING FACTOR CCM1"/>
    <property type="match status" value="1"/>
</dbReference>
<keyword evidence="4" id="KW-0472">Membrane</keyword>
<evidence type="ECO:0000313" key="6">
    <source>
        <dbReference type="Proteomes" id="UP000825729"/>
    </source>
</evidence>
<dbReference type="EMBL" id="JAINDJ010000006">
    <property type="protein sequence ID" value="KAG9444259.1"/>
    <property type="molecule type" value="Genomic_DNA"/>
</dbReference>
<evidence type="ECO:0000256" key="3">
    <source>
        <dbReference type="PROSITE-ProRule" id="PRU00708"/>
    </source>
</evidence>
<dbReference type="NCBIfam" id="TIGR00756">
    <property type="entry name" value="PPR"/>
    <property type="match status" value="3"/>
</dbReference>
<comment type="similarity">
    <text evidence="1">Belongs to the PPR family. P subfamily.</text>
</comment>
<proteinExistence type="inferred from homology"/>
<evidence type="ECO:0000256" key="2">
    <source>
        <dbReference type="ARBA" id="ARBA00022737"/>
    </source>
</evidence>
<dbReference type="InterPro" id="IPR050872">
    <property type="entry name" value="PPR_P_subfamily"/>
</dbReference>
<evidence type="ECO:0000256" key="1">
    <source>
        <dbReference type="ARBA" id="ARBA00007626"/>
    </source>
</evidence>
<dbReference type="Pfam" id="PF12854">
    <property type="entry name" value="PPR_1"/>
    <property type="match status" value="1"/>
</dbReference>
<dbReference type="AlphaFoldDB" id="A0AAV7E673"/>
<evidence type="ECO:0000313" key="5">
    <source>
        <dbReference type="EMBL" id="KAG9444259.1"/>
    </source>
</evidence>
<keyword evidence="4" id="KW-0812">Transmembrane</keyword>
<name>A0AAV7E673_ARIFI</name>
<gene>
    <name evidence="5" type="ORF">H6P81_015599</name>
</gene>
<evidence type="ECO:0008006" key="7">
    <source>
        <dbReference type="Google" id="ProtNLM"/>
    </source>
</evidence>
<keyword evidence="4" id="KW-1133">Transmembrane helix</keyword>
<reference evidence="5 6" key="1">
    <citation type="submission" date="2021-07" db="EMBL/GenBank/DDBJ databases">
        <title>The Aristolochia fimbriata genome: insights into angiosperm evolution, floral development and chemical biosynthesis.</title>
        <authorList>
            <person name="Jiao Y."/>
        </authorList>
    </citation>
    <scope>NUCLEOTIDE SEQUENCE [LARGE SCALE GENOMIC DNA]</scope>
    <source>
        <strain evidence="5">IBCAS-2021</strain>
        <tissue evidence="5">Leaf</tissue>
    </source>
</reference>
<dbReference type="Proteomes" id="UP000825729">
    <property type="component" value="Unassembled WGS sequence"/>
</dbReference>
<dbReference type="InterPro" id="IPR011990">
    <property type="entry name" value="TPR-like_helical_dom_sf"/>
</dbReference>
<dbReference type="InterPro" id="IPR002885">
    <property type="entry name" value="PPR_rpt"/>
</dbReference>